<keyword evidence="4" id="KW-0378">Hydrolase</keyword>
<dbReference type="GO" id="GO:0005975">
    <property type="term" value="P:carbohydrate metabolic process"/>
    <property type="evidence" value="ECO:0007669"/>
    <property type="project" value="InterPro"/>
</dbReference>
<comment type="similarity">
    <text evidence="1 4">Belongs to the glycosyl hydrolase 31 family.</text>
</comment>
<dbReference type="AlphaFoldDB" id="A0A653D275"/>
<evidence type="ECO:0000313" key="8">
    <source>
        <dbReference type="Proteomes" id="UP000410492"/>
    </source>
</evidence>
<reference evidence="7 8" key="1">
    <citation type="submission" date="2019-01" db="EMBL/GenBank/DDBJ databases">
        <authorList>
            <person name="Sayadi A."/>
        </authorList>
    </citation>
    <scope>NUCLEOTIDE SEQUENCE [LARGE SCALE GENOMIC DNA]</scope>
</reference>
<evidence type="ECO:0000256" key="4">
    <source>
        <dbReference type="RuleBase" id="RU361185"/>
    </source>
</evidence>
<dbReference type="PANTHER" id="PTHR22762">
    <property type="entry name" value="ALPHA-GLUCOSIDASE"/>
    <property type="match status" value="1"/>
</dbReference>
<keyword evidence="5" id="KW-0812">Transmembrane</keyword>
<evidence type="ECO:0000259" key="6">
    <source>
        <dbReference type="PROSITE" id="PS51448"/>
    </source>
</evidence>
<evidence type="ECO:0000256" key="5">
    <source>
        <dbReference type="SAM" id="Phobius"/>
    </source>
</evidence>
<sequence>MIMTFVQRHNQPPTKFNNGRLLQDETDSPKKLNFFACGSCDAVCSRPVKLWWFLAVFAIFVPLFVYYLAIDRATIPSRDQYTCLVKDSYKVSCGTNLTNDECNRISCCYDKNQKICYHFLPSKYGYELDKNAEEPAAQYTSTNVHSPYNTLALYSMKISVNEIDTDRVNIILHSPEVKVNTSEVTNKNYNVSFLKDKLVVEVYRADSRDLLLSTAKGPLIASEKYWEWTVQLTKEHLFGLDGTLIDTSGNKTVTKVIYKNRNDHSTLPTFWAYTNGKFHGLTIKHDGPLEITVLPGKLIVLRSISGGTIVLQLFLGPTPKHLHDQQIKGKSVHLDHSWLLDPFVCRNSEQLDLVKIVQNYKANVGDTFCLDKNLLMSILLTDDAAALQGLNDLIKDLTNRQNKKFLLSVPPYVPVGTILYDSAKNLGVLYKLNGKEYEGHILKKSVVYPDYGAAGIDQYMQELEKFIKTNIEVEVDGFVLHDNWPQNDNIIAKSHYFPYLPKDLEEALSETIHWNASQSSTPHILTHNAYGGSQIDAFMKHYPNISKKAILSASKSNNYLNIPSVVENVDASWENLQKEIDKVLFNSITGNHLMSLPTCGDTKSFDIAKQETLCLRWYLVSATMPLLRISSGDPQREPQDLSTVFGQTIAQKALEYHKMFKAYLMPFLMLGEPAVRPMFYDFYGNTATLSMKEQYMLGDKIVVAHPMTLERKKLQVYLPERVGVWYEFWGGDIYHTASKPFVSVAVTETDLVGFIAQGSIIPLQDGASISLTIALNCTSDPCSAYGKFLLDNYVDIQADESNVKFSGSGADCFTLNRVKLYRYTASQSKNIQFNRQVCPKNGDVINML</sequence>
<dbReference type="Gene3D" id="3.20.20.80">
    <property type="entry name" value="Glycosidases"/>
    <property type="match status" value="1"/>
</dbReference>
<dbReference type="InterPro" id="IPR044913">
    <property type="entry name" value="P_trefoil_dom_sf"/>
</dbReference>
<dbReference type="Pfam" id="PF01055">
    <property type="entry name" value="Glyco_hydro_31_2nd"/>
    <property type="match status" value="1"/>
</dbReference>
<dbReference type="GO" id="GO:0006491">
    <property type="term" value="P:N-glycan processing"/>
    <property type="evidence" value="ECO:0007669"/>
    <property type="project" value="TreeGrafter"/>
</dbReference>
<evidence type="ECO:0000256" key="2">
    <source>
        <dbReference type="ARBA" id="ARBA00023157"/>
    </source>
</evidence>
<keyword evidence="5" id="KW-0472">Membrane</keyword>
<evidence type="ECO:0000313" key="7">
    <source>
        <dbReference type="EMBL" id="VEN54055.1"/>
    </source>
</evidence>
<gene>
    <name evidence="7" type="ORF">CALMAC_LOCUS13646</name>
</gene>
<organism evidence="7 8">
    <name type="scientific">Callosobruchus maculatus</name>
    <name type="common">Southern cowpea weevil</name>
    <name type="synonym">Pulse bruchid</name>
    <dbReference type="NCBI Taxonomy" id="64391"/>
    <lineage>
        <taxon>Eukaryota</taxon>
        <taxon>Metazoa</taxon>
        <taxon>Ecdysozoa</taxon>
        <taxon>Arthropoda</taxon>
        <taxon>Hexapoda</taxon>
        <taxon>Insecta</taxon>
        <taxon>Pterygota</taxon>
        <taxon>Neoptera</taxon>
        <taxon>Endopterygota</taxon>
        <taxon>Coleoptera</taxon>
        <taxon>Polyphaga</taxon>
        <taxon>Cucujiformia</taxon>
        <taxon>Chrysomeloidea</taxon>
        <taxon>Chrysomelidae</taxon>
        <taxon>Bruchinae</taxon>
        <taxon>Bruchini</taxon>
        <taxon>Callosobruchus</taxon>
    </lineage>
</organism>
<dbReference type="SUPFAM" id="SSF51011">
    <property type="entry name" value="Glycosyl hydrolase domain"/>
    <property type="match status" value="1"/>
</dbReference>
<evidence type="ECO:0000256" key="1">
    <source>
        <dbReference type="ARBA" id="ARBA00007806"/>
    </source>
</evidence>
<comment type="caution">
    <text evidence="3">Lacks conserved residue(s) required for the propagation of feature annotation.</text>
</comment>
<dbReference type="Gene3D" id="2.60.40.1180">
    <property type="entry name" value="Golgi alpha-mannosidase II"/>
    <property type="match status" value="1"/>
</dbReference>
<keyword evidence="4" id="KW-0326">Glycosidase</keyword>
<dbReference type="EMBL" id="CAACVG010009750">
    <property type="protein sequence ID" value="VEN54055.1"/>
    <property type="molecule type" value="Genomic_DNA"/>
</dbReference>
<feature type="transmembrane region" description="Helical" evidence="5">
    <location>
        <begin position="50"/>
        <end position="69"/>
    </location>
</feature>
<name>A0A653D275_CALMS</name>
<keyword evidence="5" id="KW-1133">Transmembrane helix</keyword>
<dbReference type="Pfam" id="PF21365">
    <property type="entry name" value="Glyco_hydro_31_3rd"/>
    <property type="match status" value="1"/>
</dbReference>
<dbReference type="InterPro" id="IPR017853">
    <property type="entry name" value="GH"/>
</dbReference>
<dbReference type="InterPro" id="IPR048395">
    <property type="entry name" value="Glyco_hydro_31_C"/>
</dbReference>
<dbReference type="PANTHER" id="PTHR22762:SF167">
    <property type="entry name" value="LYSOSOMAL ALPHA-GLUCOSIDASE-LIKE PROTEIN"/>
    <property type="match status" value="1"/>
</dbReference>
<keyword evidence="2" id="KW-1015">Disulfide bond</keyword>
<dbReference type="InterPro" id="IPR000519">
    <property type="entry name" value="P_trefoil_dom"/>
</dbReference>
<keyword evidence="8" id="KW-1185">Reference proteome</keyword>
<dbReference type="OrthoDB" id="5839090at2759"/>
<protein>
    <recommendedName>
        <fullName evidence="6">P-type domain-containing protein</fullName>
    </recommendedName>
</protein>
<dbReference type="CDD" id="cd00111">
    <property type="entry name" value="Trefoil"/>
    <property type="match status" value="1"/>
</dbReference>
<dbReference type="InterPro" id="IPR013780">
    <property type="entry name" value="Glyco_hydro_b"/>
</dbReference>
<evidence type="ECO:0000256" key="3">
    <source>
        <dbReference type="PROSITE-ProRule" id="PRU00779"/>
    </source>
</evidence>
<dbReference type="GO" id="GO:0090599">
    <property type="term" value="F:alpha-glucosidase activity"/>
    <property type="evidence" value="ECO:0007669"/>
    <property type="project" value="TreeGrafter"/>
</dbReference>
<feature type="domain" description="P-type" evidence="6">
    <location>
        <begin position="81"/>
        <end position="120"/>
    </location>
</feature>
<dbReference type="SUPFAM" id="SSF51445">
    <property type="entry name" value="(Trans)glycosidases"/>
    <property type="match status" value="1"/>
</dbReference>
<dbReference type="PROSITE" id="PS51448">
    <property type="entry name" value="P_TREFOIL_2"/>
    <property type="match status" value="1"/>
</dbReference>
<dbReference type="Gene3D" id="2.60.40.1760">
    <property type="entry name" value="glycosyl hydrolase (family 31)"/>
    <property type="match status" value="1"/>
</dbReference>
<dbReference type="InterPro" id="IPR000322">
    <property type="entry name" value="Glyco_hydro_31_TIM"/>
</dbReference>
<dbReference type="Proteomes" id="UP000410492">
    <property type="component" value="Unassembled WGS sequence"/>
</dbReference>
<dbReference type="SUPFAM" id="SSF57492">
    <property type="entry name" value="Trefoil"/>
    <property type="match status" value="1"/>
</dbReference>
<proteinExistence type="inferred from homology"/>
<accession>A0A653D275</accession>